<comment type="caution">
    <text evidence="2">The sequence shown here is derived from an EMBL/GenBank/DDBJ whole genome shotgun (WGS) entry which is preliminary data.</text>
</comment>
<sequence>MGRIILLRLDMASFIISLILATVNHHILVECPLQQLLKNRLFFLCVCRHIKGMQQHHCKELNILWFPHITGGCNIDFINEAISWEEMVNLSPKDQENIQFSAKQTLDGALVSFHPCIQIWTWWPSVVHADTHYCIYRLHATNIYSWSKKEELKNIYVMAVDSEANHIPNNSSTNKIPYLYSCFWHSSIWSFLQKGHVGLSPGGQCIPYLFFVKLLESYRCSESKNITFPLQLFRSYGLSVCIKFNINLCNWLPIPHIFGLHFTEKINSLLLETEPGQLKKKTRIREKQHNRRKKRRKKEEDIQRGEQKEEIEEDTEQRQDEVNKTGSGKRKRGEESFLWSFLTKWMRNHGKCPEEQSGSDERSERAEQMDREEGRPLFIDKEANTSCGSEIFEIRFK</sequence>
<feature type="region of interest" description="Disordered" evidence="1">
    <location>
        <begin position="349"/>
        <end position="382"/>
    </location>
</feature>
<reference evidence="2 3" key="1">
    <citation type="submission" date="2015-08" db="EMBL/GenBank/DDBJ databases">
        <title>Next Generation Sequencing and Analysis of the Genome of Puccinia sorghi L Schw, the Causal Agent of Maize Common Rust.</title>
        <authorList>
            <person name="Rochi L."/>
            <person name="Burguener G."/>
            <person name="Darino M."/>
            <person name="Turjanski A."/>
            <person name="Kreff E."/>
            <person name="Dieguez M.J."/>
            <person name="Sacco F."/>
        </authorList>
    </citation>
    <scope>NUCLEOTIDE SEQUENCE [LARGE SCALE GENOMIC DNA]</scope>
    <source>
        <strain evidence="2 3">RO10H11247</strain>
    </source>
</reference>
<feature type="compositionally biased region" description="Basic residues" evidence="1">
    <location>
        <begin position="280"/>
        <end position="297"/>
    </location>
</feature>
<dbReference type="EMBL" id="LAVV01006372">
    <property type="protein sequence ID" value="KNZ60277.1"/>
    <property type="molecule type" value="Genomic_DNA"/>
</dbReference>
<evidence type="ECO:0000313" key="2">
    <source>
        <dbReference type="EMBL" id="KNZ60277.1"/>
    </source>
</evidence>
<accession>A0A0L6VI80</accession>
<organism evidence="2 3">
    <name type="scientific">Puccinia sorghi</name>
    <dbReference type="NCBI Taxonomy" id="27349"/>
    <lineage>
        <taxon>Eukaryota</taxon>
        <taxon>Fungi</taxon>
        <taxon>Dikarya</taxon>
        <taxon>Basidiomycota</taxon>
        <taxon>Pucciniomycotina</taxon>
        <taxon>Pucciniomycetes</taxon>
        <taxon>Pucciniales</taxon>
        <taxon>Pucciniaceae</taxon>
        <taxon>Puccinia</taxon>
    </lineage>
</organism>
<dbReference type="AlphaFoldDB" id="A0A0L6VI80"/>
<feature type="region of interest" description="Disordered" evidence="1">
    <location>
        <begin position="280"/>
        <end position="333"/>
    </location>
</feature>
<proteinExistence type="predicted"/>
<name>A0A0L6VI80_9BASI</name>
<keyword evidence="3" id="KW-1185">Reference proteome</keyword>
<gene>
    <name evidence="2" type="ORF">VP01_1581g2</name>
</gene>
<dbReference type="VEuPathDB" id="FungiDB:VP01_1581g2"/>
<feature type="compositionally biased region" description="Basic and acidic residues" evidence="1">
    <location>
        <begin position="298"/>
        <end position="308"/>
    </location>
</feature>
<dbReference type="Proteomes" id="UP000037035">
    <property type="component" value="Unassembled WGS sequence"/>
</dbReference>
<evidence type="ECO:0000256" key="1">
    <source>
        <dbReference type="SAM" id="MobiDB-lite"/>
    </source>
</evidence>
<protein>
    <submittedName>
        <fullName evidence="2">Putative signal peptide protein</fullName>
    </submittedName>
</protein>
<evidence type="ECO:0000313" key="3">
    <source>
        <dbReference type="Proteomes" id="UP000037035"/>
    </source>
</evidence>
<feature type="compositionally biased region" description="Basic and acidic residues" evidence="1">
    <location>
        <begin position="351"/>
        <end position="382"/>
    </location>
</feature>